<accession>A0A6C0HZ42</accession>
<evidence type="ECO:0008006" key="2">
    <source>
        <dbReference type="Google" id="ProtNLM"/>
    </source>
</evidence>
<evidence type="ECO:0000313" key="1">
    <source>
        <dbReference type="EMBL" id="QHT86018.1"/>
    </source>
</evidence>
<reference evidence="1" key="1">
    <citation type="journal article" date="2020" name="Nature">
        <title>Giant virus diversity and host interactions through global metagenomics.</title>
        <authorList>
            <person name="Schulz F."/>
            <person name="Roux S."/>
            <person name="Paez-Espino D."/>
            <person name="Jungbluth S."/>
            <person name="Walsh D.A."/>
            <person name="Denef V.J."/>
            <person name="McMahon K.D."/>
            <person name="Konstantinidis K.T."/>
            <person name="Eloe-Fadrosh E.A."/>
            <person name="Kyrpides N.C."/>
            <person name="Woyke T."/>
        </authorList>
    </citation>
    <scope>NUCLEOTIDE SEQUENCE</scope>
    <source>
        <strain evidence="1">GVMAG-M-3300023184-184</strain>
    </source>
</reference>
<dbReference type="EMBL" id="MN740057">
    <property type="protein sequence ID" value="QHT86018.1"/>
    <property type="molecule type" value="Genomic_DNA"/>
</dbReference>
<proteinExistence type="predicted"/>
<name>A0A6C0HZ42_9ZZZZ</name>
<sequence>MYISVNDIMSINNNENICICDRKSDKNILLIGSCRITPFLNYIANDNYFDSYNILAVMVHNTQMKKISETLIENEAIKKDIYKTTIFIHEFCRNSDYFNIPKDKEKNIYQIKPIFDIDISLPNYQDPCIFTKDIIFYRNSIEFDKYIKNEMIFDEFSKILQDLQHAEKTKYYNVILKSELPELLEFVKNNIDNNRMAHTINHPSNFLFIKMYELILQKWFHREIPESVFNFNKKYEYLSSDGYSTKLTYYDKECLNYNINEEYLNEQDSNTYILEQLSKKL</sequence>
<organism evidence="1">
    <name type="scientific">viral metagenome</name>
    <dbReference type="NCBI Taxonomy" id="1070528"/>
    <lineage>
        <taxon>unclassified sequences</taxon>
        <taxon>metagenomes</taxon>
        <taxon>organismal metagenomes</taxon>
    </lineage>
</organism>
<protein>
    <recommendedName>
        <fullName evidence="2">Polysaccharide biosynthesis enzyme WcbI domain-containing protein</fullName>
    </recommendedName>
</protein>
<dbReference type="AlphaFoldDB" id="A0A6C0HZ42"/>